<dbReference type="RefSeq" id="WP_042205165.1">
    <property type="nucleotide sequence ID" value="NZ_CP009288.1"/>
</dbReference>
<accession>A0A089HJG5</accession>
<feature type="domain" description="Hen1-like N-terminal" evidence="14">
    <location>
        <begin position="3"/>
        <end position="224"/>
    </location>
</feature>
<dbReference type="GO" id="GO:0005737">
    <property type="term" value="C:cytoplasm"/>
    <property type="evidence" value="ECO:0007669"/>
    <property type="project" value="TreeGrafter"/>
</dbReference>
<evidence type="ECO:0000256" key="3">
    <source>
        <dbReference type="ARBA" id="ARBA00021330"/>
    </source>
</evidence>
<sequence>MAIVQVSSTNPQFSFLIKKNPNSGMMLRSIRKGMAYGWYTGEQTYNVYFKDADNEISYKQHEQENFEYLNVSRYNTPLFPLNAINEFFSAPLKVQDERDLEGCEHTFFINMIHIELVRYIEVFEKHLKDFSFETVHQTHKSYSLSIKTRKSLYHLLHTVSVLCLFLSMFGNEYIDISDNVLDKYIKSMNVIDAPFYIRSLFVRNFLSSRDRFRKYKAELEKTDRYDIQFAYGGTALQRRNHIGSALAFDKSILDVGCGEGFYAIPFAGKIEGSYYAVDINEELLEKVRRKAEAKELDNIVALGSIDQFLESYNGERVDVILTEVIEHMPEDEAKQLIRQICERVDFDKFIITTPNADFNRYYELNEFRHDDHKWEMGEASFRQWMHDVIKEANLHAEFIAVGDGVNHIQTTQGVILGKKGA</sequence>
<gene>
    <name evidence="15" type="ORF">PDUR_03900</name>
</gene>
<dbReference type="AlphaFoldDB" id="A0A089HJG5"/>
<evidence type="ECO:0000256" key="6">
    <source>
        <dbReference type="ARBA" id="ARBA00022691"/>
    </source>
</evidence>
<organism evidence="15 16">
    <name type="scientific">Paenibacillus durus</name>
    <name type="common">Paenibacillus azotofixans</name>
    <dbReference type="NCBI Taxonomy" id="44251"/>
    <lineage>
        <taxon>Bacteria</taxon>
        <taxon>Bacillati</taxon>
        <taxon>Bacillota</taxon>
        <taxon>Bacilli</taxon>
        <taxon>Bacillales</taxon>
        <taxon>Paenibacillaceae</taxon>
        <taxon>Paenibacillus</taxon>
    </lineage>
</organism>
<dbReference type="GO" id="GO:0003723">
    <property type="term" value="F:RNA binding"/>
    <property type="evidence" value="ECO:0007669"/>
    <property type="project" value="UniProtKB-KW"/>
</dbReference>
<dbReference type="Pfam" id="PF22032">
    <property type="entry name" value="Hen1_N"/>
    <property type="match status" value="1"/>
</dbReference>
<keyword evidence="8" id="KW-0460">Magnesium</keyword>
<comment type="catalytic activity">
    <reaction evidence="12">
        <text>small RNA 3'-end nucleotide + S-adenosyl-L-methionine = small RNA 3'-end 2'-O-methylnucleotide + S-adenosyl-L-homocysteine + H(+)</text>
        <dbReference type="Rhea" id="RHEA:37887"/>
        <dbReference type="Rhea" id="RHEA-COMP:10415"/>
        <dbReference type="Rhea" id="RHEA-COMP:10416"/>
        <dbReference type="ChEBI" id="CHEBI:15378"/>
        <dbReference type="ChEBI" id="CHEBI:57856"/>
        <dbReference type="ChEBI" id="CHEBI:59789"/>
        <dbReference type="ChEBI" id="CHEBI:74896"/>
        <dbReference type="ChEBI" id="CHEBI:74898"/>
        <dbReference type="EC" id="2.1.1.386"/>
    </reaction>
</comment>
<dbReference type="InterPro" id="IPR029063">
    <property type="entry name" value="SAM-dependent_MTases_sf"/>
</dbReference>
<comment type="similarity">
    <text evidence="2">Belongs to the methyltransferase superfamily. HEN1 family.</text>
</comment>
<keyword evidence="5 15" id="KW-0808">Transferase</keyword>
<dbReference type="Gene3D" id="3.40.50.150">
    <property type="entry name" value="Vaccinia Virus protein VP39"/>
    <property type="match status" value="1"/>
</dbReference>
<dbReference type="PANTHER" id="PTHR21404">
    <property type="entry name" value="HEN1"/>
    <property type="match status" value="1"/>
</dbReference>
<dbReference type="GO" id="GO:0046872">
    <property type="term" value="F:metal ion binding"/>
    <property type="evidence" value="ECO:0007669"/>
    <property type="project" value="UniProtKB-KW"/>
</dbReference>
<evidence type="ECO:0000256" key="11">
    <source>
        <dbReference type="ARBA" id="ARBA00035025"/>
    </source>
</evidence>
<dbReference type="EC" id="2.1.1.386" evidence="11"/>
<keyword evidence="7" id="KW-0479">Metal-binding</keyword>
<dbReference type="Proteomes" id="UP000029409">
    <property type="component" value="Chromosome"/>
</dbReference>
<evidence type="ECO:0000256" key="7">
    <source>
        <dbReference type="ARBA" id="ARBA00022723"/>
    </source>
</evidence>
<evidence type="ECO:0000256" key="4">
    <source>
        <dbReference type="ARBA" id="ARBA00022603"/>
    </source>
</evidence>
<name>A0A089HJG5_PAEDU</name>
<dbReference type="STRING" id="44251.PDUR_03900"/>
<dbReference type="CDD" id="cd02440">
    <property type="entry name" value="AdoMet_MTases"/>
    <property type="match status" value="1"/>
</dbReference>
<evidence type="ECO:0000256" key="5">
    <source>
        <dbReference type="ARBA" id="ARBA00022679"/>
    </source>
</evidence>
<dbReference type="eggNOG" id="COG2227">
    <property type="taxonomic scope" value="Bacteria"/>
</dbReference>
<keyword evidence="16" id="KW-1185">Reference proteome</keyword>
<dbReference type="Pfam" id="PF13649">
    <property type="entry name" value="Methyltransf_25"/>
    <property type="match status" value="1"/>
</dbReference>
<dbReference type="GO" id="GO:0001510">
    <property type="term" value="P:RNA methylation"/>
    <property type="evidence" value="ECO:0007669"/>
    <property type="project" value="InterPro"/>
</dbReference>
<keyword evidence="9" id="KW-0694">RNA-binding</keyword>
<dbReference type="OrthoDB" id="626362at2"/>
<evidence type="ECO:0000313" key="16">
    <source>
        <dbReference type="Proteomes" id="UP000029409"/>
    </source>
</evidence>
<dbReference type="EMBL" id="CP009288">
    <property type="protein sequence ID" value="AIQ11237.1"/>
    <property type="molecule type" value="Genomic_DNA"/>
</dbReference>
<dbReference type="InterPro" id="IPR053890">
    <property type="entry name" value="Hen1-like_N"/>
</dbReference>
<dbReference type="PANTHER" id="PTHR21404:SF3">
    <property type="entry name" value="SMALL RNA 2'-O-METHYLTRANSFERASE"/>
    <property type="match status" value="1"/>
</dbReference>
<feature type="domain" description="Methyltransferase" evidence="13">
    <location>
        <begin position="252"/>
        <end position="342"/>
    </location>
</feature>
<proteinExistence type="inferred from homology"/>
<evidence type="ECO:0000256" key="8">
    <source>
        <dbReference type="ARBA" id="ARBA00022842"/>
    </source>
</evidence>
<dbReference type="InterPro" id="IPR041698">
    <property type="entry name" value="Methyltransf_25"/>
</dbReference>
<keyword evidence="10" id="KW-0943">RNA-mediated gene silencing</keyword>
<protein>
    <recommendedName>
        <fullName evidence="3">Small RNA 2'-O-methyltransferase</fullName>
        <ecNumber evidence="11">2.1.1.386</ecNumber>
    </recommendedName>
</protein>
<evidence type="ECO:0000259" key="13">
    <source>
        <dbReference type="Pfam" id="PF13649"/>
    </source>
</evidence>
<evidence type="ECO:0000313" key="15">
    <source>
        <dbReference type="EMBL" id="AIQ11237.1"/>
    </source>
</evidence>
<keyword evidence="4 15" id="KW-0489">Methyltransferase</keyword>
<dbReference type="GO" id="GO:0090486">
    <property type="term" value="F:small RNA 2'-O-methyltransferase activity"/>
    <property type="evidence" value="ECO:0007669"/>
    <property type="project" value="UniProtKB-EC"/>
</dbReference>
<evidence type="ECO:0000256" key="2">
    <source>
        <dbReference type="ARBA" id="ARBA00009026"/>
    </source>
</evidence>
<evidence type="ECO:0000259" key="14">
    <source>
        <dbReference type="Pfam" id="PF22032"/>
    </source>
</evidence>
<dbReference type="InterPro" id="IPR026610">
    <property type="entry name" value="Hen1"/>
</dbReference>
<evidence type="ECO:0000256" key="10">
    <source>
        <dbReference type="ARBA" id="ARBA00023158"/>
    </source>
</evidence>
<evidence type="ECO:0000256" key="12">
    <source>
        <dbReference type="ARBA" id="ARBA00048418"/>
    </source>
</evidence>
<keyword evidence="6" id="KW-0949">S-adenosyl-L-methionine</keyword>
<dbReference type="SUPFAM" id="SSF53335">
    <property type="entry name" value="S-adenosyl-L-methionine-dependent methyltransferases"/>
    <property type="match status" value="1"/>
</dbReference>
<evidence type="ECO:0000256" key="1">
    <source>
        <dbReference type="ARBA" id="ARBA00001946"/>
    </source>
</evidence>
<evidence type="ECO:0000256" key="9">
    <source>
        <dbReference type="ARBA" id="ARBA00022884"/>
    </source>
</evidence>
<dbReference type="GO" id="GO:0030422">
    <property type="term" value="P:siRNA processing"/>
    <property type="evidence" value="ECO:0007669"/>
    <property type="project" value="TreeGrafter"/>
</dbReference>
<reference evidence="15 16" key="1">
    <citation type="submission" date="2014-08" db="EMBL/GenBank/DDBJ databases">
        <title>Comparative genomics of the Paenibacillus odorifer group.</title>
        <authorList>
            <person name="den Bakker H.C."/>
            <person name="Tsai Y.-C."/>
            <person name="Martin N."/>
            <person name="Korlach J."/>
            <person name="Wiedmann M."/>
        </authorList>
    </citation>
    <scope>NUCLEOTIDE SEQUENCE [LARGE SCALE GENOMIC DNA]</scope>
    <source>
        <strain evidence="15 16">DSM 1735</strain>
    </source>
</reference>
<dbReference type="KEGG" id="pdu:PDUR_03900"/>
<comment type="cofactor">
    <cofactor evidence="1">
        <name>Mg(2+)</name>
        <dbReference type="ChEBI" id="CHEBI:18420"/>
    </cofactor>
</comment>